<evidence type="ECO:0000313" key="2">
    <source>
        <dbReference type="Proteomes" id="UP000271098"/>
    </source>
</evidence>
<sequence length="216" mass="25954">MSEVVAVILRHFYDLISTKYVKVMKIPKLKWLLTGGKIIYELLFDEKIFSNEEIYKMTSTELQFSKSMSNIYVERAKEVYQADENKDGDERRKLPVFTKAQHEAKEANYDFYMQSHFECCQDFERYEFEVFEQEATEGKLDDVESLDESLISPKQSLAQSVYSVVEEDLEMLLDRDNRLEVDELHRDSPFKSKNLFFLFNNRLNRSLSNYYYYYYY</sequence>
<protein>
    <submittedName>
        <fullName evidence="3">DUF4065 domain-containing protein</fullName>
    </submittedName>
</protein>
<dbReference type="InterPro" id="IPR019354">
    <property type="entry name" value="SMG8-like"/>
</dbReference>
<dbReference type="EMBL" id="UYRT01088622">
    <property type="protein sequence ID" value="VDN33949.1"/>
    <property type="molecule type" value="Genomic_DNA"/>
</dbReference>
<evidence type="ECO:0000313" key="3">
    <source>
        <dbReference type="WBParaSite" id="GPUH_0001951301-mRNA-1"/>
    </source>
</evidence>
<proteinExistence type="predicted"/>
<organism evidence="3">
    <name type="scientific">Gongylonema pulchrum</name>
    <dbReference type="NCBI Taxonomy" id="637853"/>
    <lineage>
        <taxon>Eukaryota</taxon>
        <taxon>Metazoa</taxon>
        <taxon>Ecdysozoa</taxon>
        <taxon>Nematoda</taxon>
        <taxon>Chromadorea</taxon>
        <taxon>Rhabditida</taxon>
        <taxon>Spirurina</taxon>
        <taxon>Spiruromorpha</taxon>
        <taxon>Spiruroidea</taxon>
        <taxon>Gongylonematidae</taxon>
        <taxon>Gongylonema</taxon>
    </lineage>
</organism>
<keyword evidence="2" id="KW-1185">Reference proteome</keyword>
<dbReference type="AlphaFoldDB" id="A0A183EEU7"/>
<dbReference type="Pfam" id="PF10220">
    <property type="entry name" value="Smg8_Smg9"/>
    <property type="match status" value="1"/>
</dbReference>
<gene>
    <name evidence="1" type="ORF">GPUH_LOCUS19488</name>
</gene>
<name>A0A183EEU7_9BILA</name>
<reference evidence="3" key="1">
    <citation type="submission" date="2016-06" db="UniProtKB">
        <authorList>
            <consortium name="WormBaseParasite"/>
        </authorList>
    </citation>
    <scope>IDENTIFICATION</scope>
</reference>
<reference evidence="1 2" key="2">
    <citation type="submission" date="2018-11" db="EMBL/GenBank/DDBJ databases">
        <authorList>
            <consortium name="Pathogen Informatics"/>
        </authorList>
    </citation>
    <scope>NUCLEOTIDE SEQUENCE [LARGE SCALE GENOMIC DNA]</scope>
</reference>
<accession>A0A183EEU7</accession>
<dbReference type="GO" id="GO:0000184">
    <property type="term" value="P:nuclear-transcribed mRNA catabolic process, nonsense-mediated decay"/>
    <property type="evidence" value="ECO:0007669"/>
    <property type="project" value="InterPro"/>
</dbReference>
<dbReference type="Proteomes" id="UP000271098">
    <property type="component" value="Unassembled WGS sequence"/>
</dbReference>
<evidence type="ECO:0000313" key="1">
    <source>
        <dbReference type="EMBL" id="VDN33949.1"/>
    </source>
</evidence>
<dbReference type="WBParaSite" id="GPUH_0001951301-mRNA-1">
    <property type="protein sequence ID" value="GPUH_0001951301-mRNA-1"/>
    <property type="gene ID" value="GPUH_0001951301"/>
</dbReference>